<protein>
    <submittedName>
        <fullName evidence="1">Uncharacterized protein</fullName>
    </submittedName>
</protein>
<gene>
    <name evidence="1" type="ORF">BDBG_06907</name>
</gene>
<dbReference type="InterPro" id="IPR022198">
    <property type="entry name" value="DUF3723"/>
</dbReference>
<keyword evidence="2" id="KW-1185">Reference proteome</keyword>
<evidence type="ECO:0000313" key="1">
    <source>
        <dbReference type="EMBL" id="OAT11409.1"/>
    </source>
</evidence>
<evidence type="ECO:0000313" key="2">
    <source>
        <dbReference type="Proteomes" id="UP000002038"/>
    </source>
</evidence>
<dbReference type="Proteomes" id="UP000002038">
    <property type="component" value="Unassembled WGS sequence"/>
</dbReference>
<proteinExistence type="predicted"/>
<dbReference type="EMBL" id="GG657463">
    <property type="protein sequence ID" value="OAT11409.1"/>
    <property type="molecule type" value="Genomic_DNA"/>
</dbReference>
<dbReference type="VEuPathDB" id="FungiDB:BDBG_06907"/>
<dbReference type="OrthoDB" id="4182572at2759"/>
<dbReference type="Pfam" id="PF12520">
    <property type="entry name" value="DUF3723"/>
    <property type="match status" value="1"/>
</dbReference>
<organism evidence="1 2">
    <name type="scientific">Blastomyces gilchristii (strain SLH14081)</name>
    <name type="common">Blastomyces dermatitidis</name>
    <dbReference type="NCBI Taxonomy" id="559298"/>
    <lineage>
        <taxon>Eukaryota</taxon>
        <taxon>Fungi</taxon>
        <taxon>Dikarya</taxon>
        <taxon>Ascomycota</taxon>
        <taxon>Pezizomycotina</taxon>
        <taxon>Eurotiomycetes</taxon>
        <taxon>Eurotiomycetidae</taxon>
        <taxon>Onygenales</taxon>
        <taxon>Ajellomycetaceae</taxon>
        <taxon>Blastomyces</taxon>
    </lineage>
</organism>
<accession>A0A179UW04</accession>
<dbReference type="AlphaFoldDB" id="A0A179UW04"/>
<dbReference type="KEGG" id="bgh:BDBG_06907"/>
<reference evidence="2" key="1">
    <citation type="journal article" date="2015" name="PLoS Genet.">
        <title>The dynamic genome and transcriptome of the human fungal pathogen Blastomyces and close relative Emmonsia.</title>
        <authorList>
            <person name="Munoz J.F."/>
            <person name="Gauthier G.M."/>
            <person name="Desjardins C.A."/>
            <person name="Gallo J.E."/>
            <person name="Holder J."/>
            <person name="Sullivan T.D."/>
            <person name="Marty A.J."/>
            <person name="Carmen J.C."/>
            <person name="Chen Z."/>
            <person name="Ding L."/>
            <person name="Gujja S."/>
            <person name="Magrini V."/>
            <person name="Misas E."/>
            <person name="Mitreva M."/>
            <person name="Priest M."/>
            <person name="Saif S."/>
            <person name="Whiston E.A."/>
            <person name="Young S."/>
            <person name="Zeng Q."/>
            <person name="Goldman W.E."/>
            <person name="Mardis E.R."/>
            <person name="Taylor J.W."/>
            <person name="McEwen J.G."/>
            <person name="Clay O.K."/>
            <person name="Klein B.S."/>
            <person name="Cuomo C.A."/>
        </authorList>
    </citation>
    <scope>NUCLEOTIDE SEQUENCE [LARGE SCALE GENOMIC DNA]</scope>
    <source>
        <strain evidence="2">SLH14081</strain>
    </source>
</reference>
<dbReference type="GeneID" id="8502845"/>
<sequence>MLQMAEFSLHLNNQFPTLRFSIGQLRGLHGRHRAQVGSELLPPIDRWWMVDLYLDDVGDELKITLLEYEGEQNEPFRQRWLTRLSKCNRERLEQLDNHRNRRLRQGFDALLAVSGLWGRGMRISMIHRLIAVGCIEEILNSLSDIGEYWSSLVDYSPAAMTKISSDTVEELQLMAPHTSRIEAKAARGYVLSGQAFVGFSESERKTIWSRMEKFDGLIPSVYTFFENFKYLESCAHCVKRLFGPSRESIWSTMKHMFITALNTEEDCLIQTSESTFRQTRMMSAERLNLAYRQVWLYAMRHYLLMPADPKNDDDLLAKPNRAKADERVVYEMAKLAHRLGFHSPEITALMNQSPDQQIARAALLRVRIQGYQVG</sequence>
<dbReference type="STRING" id="559298.A0A179UW04"/>
<dbReference type="RefSeq" id="XP_002622789.1">
    <property type="nucleotide sequence ID" value="XM_002622743.2"/>
</dbReference>
<name>A0A179UW04_BLAGS</name>